<evidence type="ECO:0000313" key="4">
    <source>
        <dbReference type="EMBL" id="GAA5168364.1"/>
    </source>
</evidence>
<dbReference type="InterPro" id="IPR050109">
    <property type="entry name" value="HTH-type_TetR-like_transc_reg"/>
</dbReference>
<feature type="domain" description="HTH tetR-type" evidence="3">
    <location>
        <begin position="1"/>
        <end position="55"/>
    </location>
</feature>
<dbReference type="InterPro" id="IPR041678">
    <property type="entry name" value="TetR_C_16"/>
</dbReference>
<dbReference type="Proteomes" id="UP001428817">
    <property type="component" value="Unassembled WGS sequence"/>
</dbReference>
<dbReference type="Pfam" id="PF17920">
    <property type="entry name" value="TetR_C_16"/>
    <property type="match status" value="1"/>
</dbReference>
<evidence type="ECO:0000313" key="5">
    <source>
        <dbReference type="Proteomes" id="UP001428817"/>
    </source>
</evidence>
<feature type="DNA-binding region" description="H-T-H motif" evidence="2">
    <location>
        <begin position="18"/>
        <end position="37"/>
    </location>
</feature>
<proteinExistence type="predicted"/>
<keyword evidence="1 2" id="KW-0238">DNA-binding</keyword>
<evidence type="ECO:0000256" key="2">
    <source>
        <dbReference type="PROSITE-ProRule" id="PRU00335"/>
    </source>
</evidence>
<accession>A0ABP9QVP5</accession>
<dbReference type="PROSITE" id="PS50977">
    <property type="entry name" value="HTH_TETR_2"/>
    <property type="match status" value="1"/>
</dbReference>
<dbReference type="PANTHER" id="PTHR30055">
    <property type="entry name" value="HTH-TYPE TRANSCRIPTIONAL REGULATOR RUTR"/>
    <property type="match status" value="1"/>
</dbReference>
<keyword evidence="5" id="KW-1185">Reference proteome</keyword>
<dbReference type="SUPFAM" id="SSF46689">
    <property type="entry name" value="Homeodomain-like"/>
    <property type="match status" value="1"/>
</dbReference>
<dbReference type="InterPro" id="IPR001647">
    <property type="entry name" value="HTH_TetR"/>
</dbReference>
<sequence length="178" mass="18847">MLAAARAEFAERGYQGARVRSIAASAGVDAAMVNHWFGGKEGLFVAAMDLPIDPEAIIARILAGDPGQAGERIVRTFISTWDAVGGGPFVALLRSVATHETAARMIREFITDVIFGRMVSRLAPDQQMLRACLCGTQVVGLGMARYVIKLEPLASADADTLAAAIGPNLQRYLTGSIS</sequence>
<dbReference type="Gene3D" id="1.10.357.10">
    <property type="entry name" value="Tetracycline Repressor, domain 2"/>
    <property type="match status" value="1"/>
</dbReference>
<dbReference type="InterPro" id="IPR009057">
    <property type="entry name" value="Homeodomain-like_sf"/>
</dbReference>
<dbReference type="SUPFAM" id="SSF48498">
    <property type="entry name" value="Tetracyclin repressor-like, C-terminal domain"/>
    <property type="match status" value="1"/>
</dbReference>
<dbReference type="Pfam" id="PF00440">
    <property type="entry name" value="TetR_N"/>
    <property type="match status" value="1"/>
</dbReference>
<dbReference type="EMBL" id="BAABJP010000039">
    <property type="protein sequence ID" value="GAA5168364.1"/>
    <property type="molecule type" value="Genomic_DNA"/>
</dbReference>
<dbReference type="PRINTS" id="PR00455">
    <property type="entry name" value="HTHTETR"/>
</dbReference>
<reference evidence="5" key="1">
    <citation type="journal article" date="2019" name="Int. J. Syst. Evol. Microbiol.">
        <title>The Global Catalogue of Microorganisms (GCM) 10K type strain sequencing project: providing services to taxonomists for standard genome sequencing and annotation.</title>
        <authorList>
            <consortium name="The Broad Institute Genomics Platform"/>
            <consortium name="The Broad Institute Genome Sequencing Center for Infectious Disease"/>
            <person name="Wu L."/>
            <person name="Ma J."/>
        </authorList>
    </citation>
    <scope>NUCLEOTIDE SEQUENCE [LARGE SCALE GENOMIC DNA]</scope>
    <source>
        <strain evidence="5">JCM 18303</strain>
    </source>
</reference>
<dbReference type="InterPro" id="IPR036271">
    <property type="entry name" value="Tet_transcr_reg_TetR-rel_C_sf"/>
</dbReference>
<evidence type="ECO:0000256" key="1">
    <source>
        <dbReference type="ARBA" id="ARBA00023125"/>
    </source>
</evidence>
<protein>
    <submittedName>
        <fullName evidence="4">TetR family transcriptional regulator</fullName>
    </submittedName>
</protein>
<gene>
    <name evidence="4" type="ORF">GCM10023321_62300</name>
</gene>
<dbReference type="PANTHER" id="PTHR30055:SF235">
    <property type="entry name" value="TRANSCRIPTIONAL REGULATORY PROTEIN"/>
    <property type="match status" value="1"/>
</dbReference>
<name>A0ABP9QVP5_9PSEU</name>
<comment type="caution">
    <text evidence="4">The sequence shown here is derived from an EMBL/GenBank/DDBJ whole genome shotgun (WGS) entry which is preliminary data.</text>
</comment>
<evidence type="ECO:0000259" key="3">
    <source>
        <dbReference type="PROSITE" id="PS50977"/>
    </source>
</evidence>
<dbReference type="Gene3D" id="1.10.10.60">
    <property type="entry name" value="Homeodomain-like"/>
    <property type="match status" value="1"/>
</dbReference>
<organism evidence="4 5">
    <name type="scientific">Pseudonocardia eucalypti</name>
    <dbReference type="NCBI Taxonomy" id="648755"/>
    <lineage>
        <taxon>Bacteria</taxon>
        <taxon>Bacillati</taxon>
        <taxon>Actinomycetota</taxon>
        <taxon>Actinomycetes</taxon>
        <taxon>Pseudonocardiales</taxon>
        <taxon>Pseudonocardiaceae</taxon>
        <taxon>Pseudonocardia</taxon>
    </lineage>
</organism>